<dbReference type="InterPro" id="IPR001608">
    <property type="entry name" value="Ala_racemase_N"/>
</dbReference>
<gene>
    <name evidence="5" type="ORF">J8C05_06410</name>
</gene>
<dbReference type="Pfam" id="PF01168">
    <property type="entry name" value="Ala_racemase_N"/>
    <property type="match status" value="1"/>
</dbReference>
<evidence type="ECO:0000256" key="1">
    <source>
        <dbReference type="ARBA" id="ARBA00022898"/>
    </source>
</evidence>
<dbReference type="RefSeq" id="WP_211421443.1">
    <property type="nucleotide sequence ID" value="NZ_CP072642.1"/>
</dbReference>
<accession>A0ABX8AXT3</accession>
<dbReference type="PANTHER" id="PTHR10146">
    <property type="entry name" value="PROLINE SYNTHETASE CO-TRANSCRIBED BACTERIAL HOMOLOG PROTEIN"/>
    <property type="match status" value="1"/>
</dbReference>
<dbReference type="PIRSF" id="PIRSF004848">
    <property type="entry name" value="YBL036c_PLPDEIII"/>
    <property type="match status" value="1"/>
</dbReference>
<dbReference type="InterPro" id="IPR029066">
    <property type="entry name" value="PLP-binding_barrel"/>
</dbReference>
<proteinExistence type="inferred from homology"/>
<comment type="similarity">
    <text evidence="2 3">Belongs to the pyridoxal phosphate-binding protein YggS/PROSC family.</text>
</comment>
<evidence type="ECO:0000256" key="3">
    <source>
        <dbReference type="RuleBase" id="RU004514"/>
    </source>
</evidence>
<dbReference type="PANTHER" id="PTHR10146:SF14">
    <property type="entry name" value="PYRIDOXAL PHOSPHATE HOMEOSTASIS PROTEIN"/>
    <property type="match status" value="1"/>
</dbReference>
<dbReference type="NCBIfam" id="TIGR00044">
    <property type="entry name" value="YggS family pyridoxal phosphate-dependent enzyme"/>
    <property type="match status" value="1"/>
</dbReference>
<protein>
    <recommendedName>
        <fullName evidence="2">Pyridoxal phosphate homeostasis protein</fullName>
        <shortName evidence="2">PLP homeostasis protein</shortName>
    </recommendedName>
</protein>
<evidence type="ECO:0000259" key="4">
    <source>
        <dbReference type="Pfam" id="PF01168"/>
    </source>
</evidence>
<feature type="domain" description="Alanine racemase N-terminal" evidence="4">
    <location>
        <begin position="16"/>
        <end position="232"/>
    </location>
</feature>
<evidence type="ECO:0000313" key="6">
    <source>
        <dbReference type="Proteomes" id="UP000677668"/>
    </source>
</evidence>
<sequence>MSHEASRSTIAENIARVRERLADACRRAGRSPDQVTLIAVSKTKPLDAIAAAAACGLHDFGENRVQEALTKIPHAPPQLRWHLIGHLQSNKAKPAVEHFHLIHTVDSPALAQRLDRLAQERQKTQPVLLQVKLGDEATKAGVEPAALPALYAAVRDLPHLRVRGLMTIPPFCPDPEAVRPYFRHLRELRDALQAAFPSDDLPELSMGMSHDFEVAVEEGATLIRVGTAIFGDR</sequence>
<organism evidence="5 6">
    <name type="scientific">Chloracidobacterium sp. N</name>
    <dbReference type="NCBI Taxonomy" id="2821540"/>
    <lineage>
        <taxon>Bacteria</taxon>
        <taxon>Pseudomonadati</taxon>
        <taxon>Acidobacteriota</taxon>
        <taxon>Terriglobia</taxon>
        <taxon>Terriglobales</taxon>
        <taxon>Acidobacteriaceae</taxon>
        <taxon>Chloracidobacterium</taxon>
        <taxon>Chloracidobacterium aggregatum</taxon>
    </lineage>
</organism>
<dbReference type="Proteomes" id="UP000677668">
    <property type="component" value="Chromosome 1"/>
</dbReference>
<reference evidence="5 6" key="1">
    <citation type="submission" date="2021-03" db="EMBL/GenBank/DDBJ databases">
        <title>Genomic and phenotypic characterization of Chloracidobacterium isolates provides evidence for multiple species.</title>
        <authorList>
            <person name="Saini M.K."/>
            <person name="Costas A.M.G."/>
            <person name="Tank M."/>
            <person name="Bryant D.A."/>
        </authorList>
    </citation>
    <scope>NUCLEOTIDE SEQUENCE [LARGE SCALE GENOMIC DNA]</scope>
    <source>
        <strain evidence="5 6">N</strain>
    </source>
</reference>
<keyword evidence="6" id="KW-1185">Reference proteome</keyword>
<keyword evidence="1 2" id="KW-0663">Pyridoxal phosphate</keyword>
<evidence type="ECO:0000313" key="5">
    <source>
        <dbReference type="EMBL" id="QUV93018.1"/>
    </source>
</evidence>
<comment type="function">
    <text evidence="2">Pyridoxal 5'-phosphate (PLP)-binding protein, which is involved in PLP homeostasis.</text>
</comment>
<name>A0ABX8AXT3_9BACT</name>
<dbReference type="InterPro" id="IPR011078">
    <property type="entry name" value="PyrdxlP_homeostasis"/>
</dbReference>
<dbReference type="HAMAP" id="MF_02087">
    <property type="entry name" value="PLP_homeostasis"/>
    <property type="match status" value="1"/>
</dbReference>
<dbReference type="EMBL" id="CP072642">
    <property type="protein sequence ID" value="QUV93018.1"/>
    <property type="molecule type" value="Genomic_DNA"/>
</dbReference>
<evidence type="ECO:0000256" key="2">
    <source>
        <dbReference type="HAMAP-Rule" id="MF_02087"/>
    </source>
</evidence>
<feature type="modified residue" description="N6-(pyridoxal phosphate)lysine" evidence="2">
    <location>
        <position position="42"/>
    </location>
</feature>
<dbReference type="SUPFAM" id="SSF51419">
    <property type="entry name" value="PLP-binding barrel"/>
    <property type="match status" value="1"/>
</dbReference>
<dbReference type="CDD" id="cd00635">
    <property type="entry name" value="PLPDE_III_YBL036c_like"/>
    <property type="match status" value="1"/>
</dbReference>
<dbReference type="Gene3D" id="3.20.20.10">
    <property type="entry name" value="Alanine racemase"/>
    <property type="match status" value="1"/>
</dbReference>